<keyword evidence="8" id="KW-0418">Kinase</keyword>
<reference evidence="20 22" key="2">
    <citation type="submission" date="2019-04" db="EMBL/GenBank/DDBJ databases">
        <title>Genomic characterization of Staphylococcus petrasii strains.</title>
        <authorList>
            <person name="Vrbovska V."/>
            <person name="Kovarovic V."/>
            <person name="Maslanova I."/>
            <person name="Indrakova A."/>
            <person name="Petras P."/>
            <person name="Sedo O."/>
            <person name="Svec P."/>
            <person name="Fisarova L."/>
            <person name="Sedlacek I."/>
            <person name="Doskar J."/>
            <person name="Pantucek R."/>
        </authorList>
    </citation>
    <scope>NUCLEOTIDE SEQUENCE [LARGE SCALE GENOMIC DNA]</scope>
    <source>
        <strain evidence="20 22">P5404</strain>
    </source>
</reference>
<feature type="domain" description="PTS EIIB type-1" evidence="17">
    <location>
        <begin position="5"/>
        <end position="87"/>
    </location>
</feature>
<evidence type="ECO:0000313" key="22">
    <source>
        <dbReference type="Proteomes" id="UP000297598"/>
    </source>
</evidence>
<evidence type="ECO:0000256" key="11">
    <source>
        <dbReference type="ARBA" id="ARBA00037039"/>
    </source>
</evidence>
<feature type="transmembrane region" description="Helical" evidence="16">
    <location>
        <begin position="228"/>
        <end position="248"/>
    </location>
</feature>
<evidence type="ECO:0000256" key="7">
    <source>
        <dbReference type="ARBA" id="ARBA00022692"/>
    </source>
</evidence>
<evidence type="ECO:0000256" key="4">
    <source>
        <dbReference type="ARBA" id="ARBA00022597"/>
    </source>
</evidence>
<evidence type="ECO:0000256" key="12">
    <source>
        <dbReference type="ARBA" id="ARBA00037880"/>
    </source>
</evidence>
<gene>
    <name evidence="20" type="ORF">BJR09_01770</name>
    <name evidence="19" type="ORF">NCTC13830_00707</name>
</gene>
<evidence type="ECO:0000313" key="20">
    <source>
        <dbReference type="EMBL" id="TGE19132.1"/>
    </source>
</evidence>
<keyword evidence="22" id="KW-1185">Reference proteome</keyword>
<evidence type="ECO:0000313" key="19">
    <source>
        <dbReference type="EMBL" id="SUM43182.1"/>
    </source>
</evidence>
<evidence type="ECO:0000259" key="17">
    <source>
        <dbReference type="PROSITE" id="PS51098"/>
    </source>
</evidence>
<dbReference type="CDD" id="cd00212">
    <property type="entry name" value="PTS_IIB_glc"/>
    <property type="match status" value="1"/>
</dbReference>
<evidence type="ECO:0000256" key="9">
    <source>
        <dbReference type="ARBA" id="ARBA00022989"/>
    </source>
</evidence>
<evidence type="ECO:0000259" key="18">
    <source>
        <dbReference type="PROSITE" id="PS51103"/>
    </source>
</evidence>
<proteinExistence type="predicted"/>
<dbReference type="Proteomes" id="UP000297598">
    <property type="component" value="Unassembled WGS sequence"/>
</dbReference>
<dbReference type="InterPro" id="IPR050558">
    <property type="entry name" value="PTS_Sugar-Specific_Components"/>
</dbReference>
<evidence type="ECO:0000256" key="1">
    <source>
        <dbReference type="ARBA" id="ARBA00004651"/>
    </source>
</evidence>
<feature type="transmembrane region" description="Helical" evidence="16">
    <location>
        <begin position="342"/>
        <end position="363"/>
    </location>
</feature>
<evidence type="ECO:0000256" key="16">
    <source>
        <dbReference type="SAM" id="Phobius"/>
    </source>
</evidence>
<evidence type="ECO:0000256" key="8">
    <source>
        <dbReference type="ARBA" id="ARBA00022777"/>
    </source>
</evidence>
<protein>
    <recommendedName>
        <fullName evidence="13">PTS system MurNAc-GlcNAc-specific EIIBC component</fullName>
    </recommendedName>
</protein>
<feature type="transmembrane region" description="Helical" evidence="16">
    <location>
        <begin position="122"/>
        <end position="150"/>
    </location>
</feature>
<dbReference type="RefSeq" id="WP_103298974.1">
    <property type="nucleotide sequence ID" value="NZ_PPQT01000142.1"/>
</dbReference>
<comment type="subcellular location">
    <subcellularLocation>
        <location evidence="1">Cell membrane</location>
        <topology evidence="1">Multi-pass membrane protein</topology>
    </subcellularLocation>
</comment>
<evidence type="ECO:0000256" key="15">
    <source>
        <dbReference type="PROSITE-ProRule" id="PRU00421"/>
    </source>
</evidence>
<evidence type="ECO:0000256" key="10">
    <source>
        <dbReference type="ARBA" id="ARBA00023136"/>
    </source>
</evidence>
<comment type="pathway">
    <text evidence="12">Cell wall biogenesis; peptidoglycan recycling.</text>
</comment>
<evidence type="ECO:0000313" key="21">
    <source>
        <dbReference type="Proteomes" id="UP000254047"/>
    </source>
</evidence>
<evidence type="ECO:0000256" key="5">
    <source>
        <dbReference type="ARBA" id="ARBA00022679"/>
    </source>
</evidence>
<reference evidence="19 21" key="1">
    <citation type="submission" date="2018-06" db="EMBL/GenBank/DDBJ databases">
        <authorList>
            <consortium name="Pathogen Informatics"/>
            <person name="Doyle S."/>
        </authorList>
    </citation>
    <scope>NUCLEOTIDE SEQUENCE [LARGE SCALE GENOMIC DNA]</scope>
    <source>
        <strain evidence="19 21">NCTC13830</strain>
    </source>
</reference>
<evidence type="ECO:0000256" key="6">
    <source>
        <dbReference type="ARBA" id="ARBA00022683"/>
    </source>
</evidence>
<evidence type="ECO:0000256" key="14">
    <source>
        <dbReference type="ARBA" id="ARBA00048343"/>
    </source>
</evidence>
<dbReference type="InterPro" id="IPR001996">
    <property type="entry name" value="PTS_IIB_1"/>
</dbReference>
<dbReference type="Proteomes" id="UP000254047">
    <property type="component" value="Unassembled WGS sequence"/>
</dbReference>
<sequence>MNKEQRLAHDILDAVGGIENVSNIIHCMTRVRLKIIDDNKIDYTELKKTDGVLGVVKDERLQVVVGPGTVNKVAQEMARVSGTQLGEDISHEQNHKQRIEQQAQENKASYTNKRKQSKMNQILKTIANIFIPLIPAFIGAGLIGGIAAVLNNFITAGTISADWVKQLVAVLNVIKDGMLAYLAIFTGFNAAKVFGATPGLGGVIGGTTLLTGITPEHPIKNIFTGDPLLAGQGGIIGVILAVWLLSLIEKRLHKVVPNSIDIIVTPTISLLIIGLLTIFVIMPIAGFISDGLVGVVNWVIGVGGPFSGFIIGAFFLPLVMLGLHHIFTPIHIELINQSGATYLLPIAAMAGAGQVGAALALWVRCKKNTTLRNAIKGALPVGFLGIGEPLIYGVTLPLGRPFITACIGGGIGGAVIGGIGHIGATAIGPSGISLLPLIAHQKYLGYIIGLISAYIGGFVFTYFFGTTKEMRNLDKLGD</sequence>
<keyword evidence="5" id="KW-0808">Transferase</keyword>
<dbReference type="InterPro" id="IPR003352">
    <property type="entry name" value="PTS_EIIC"/>
</dbReference>
<comment type="catalytic activity">
    <reaction evidence="14">
        <text>N-acetyl-beta-D-muramate-(1-&gt;4)-N-acetyl-D-glucosamine(out) + N(pros)-phospho-L-histidyl-[protein] = 6-phospho-N-acetyl-beta-D-muramate-(1-&gt;4)-N-acetyl-D-glucosamine(in) + L-histidyl-[protein]</text>
        <dbReference type="Rhea" id="RHEA:66784"/>
        <dbReference type="Rhea" id="RHEA-COMP:9745"/>
        <dbReference type="Rhea" id="RHEA-COMP:9746"/>
        <dbReference type="ChEBI" id="CHEBI:29979"/>
        <dbReference type="ChEBI" id="CHEBI:64837"/>
        <dbReference type="ChEBI" id="CHEBI:167476"/>
        <dbReference type="ChEBI" id="CHEBI:167477"/>
    </reaction>
    <physiologicalReaction direction="left-to-right" evidence="14">
        <dbReference type="Rhea" id="RHEA:66785"/>
    </physiologicalReaction>
</comment>
<keyword evidence="4" id="KW-0762">Sugar transport</keyword>
<dbReference type="GO" id="GO:0008982">
    <property type="term" value="F:protein-N(PI)-phosphohistidine-sugar phosphotransferase activity"/>
    <property type="evidence" value="ECO:0007669"/>
    <property type="project" value="InterPro"/>
</dbReference>
<evidence type="ECO:0000256" key="3">
    <source>
        <dbReference type="ARBA" id="ARBA00022475"/>
    </source>
</evidence>
<dbReference type="GO" id="GO:0009401">
    <property type="term" value="P:phosphoenolpyruvate-dependent sugar phosphotransferase system"/>
    <property type="evidence" value="ECO:0007669"/>
    <property type="project" value="UniProtKB-KW"/>
</dbReference>
<dbReference type="SUPFAM" id="SSF55604">
    <property type="entry name" value="Glucose permease domain IIB"/>
    <property type="match status" value="1"/>
</dbReference>
<dbReference type="PANTHER" id="PTHR30175">
    <property type="entry name" value="PHOSPHOTRANSFERASE SYSTEM TRANSPORT PROTEIN"/>
    <property type="match status" value="1"/>
</dbReference>
<dbReference type="GO" id="GO:0016301">
    <property type="term" value="F:kinase activity"/>
    <property type="evidence" value="ECO:0007669"/>
    <property type="project" value="UniProtKB-KW"/>
</dbReference>
<dbReference type="AlphaFoldDB" id="A0A380FXE0"/>
<keyword evidence="2" id="KW-0813">Transport</keyword>
<dbReference type="FunFam" id="3.30.1360.60:FF:000001">
    <property type="entry name" value="PTS system glucose-specific IIBC component PtsG"/>
    <property type="match status" value="1"/>
</dbReference>
<accession>A0A380FXE0</accession>
<dbReference type="InterPro" id="IPR036878">
    <property type="entry name" value="Glu_permease_IIB"/>
</dbReference>
<dbReference type="EMBL" id="SRLS01000002">
    <property type="protein sequence ID" value="TGE19132.1"/>
    <property type="molecule type" value="Genomic_DNA"/>
</dbReference>
<keyword evidence="6" id="KW-0598">Phosphotransferase system</keyword>
<feature type="active site" description="Phosphocysteine intermediate; for EIIB activity" evidence="15">
    <location>
        <position position="27"/>
    </location>
</feature>
<dbReference type="PROSITE" id="PS51098">
    <property type="entry name" value="PTS_EIIB_TYPE_1"/>
    <property type="match status" value="1"/>
</dbReference>
<evidence type="ECO:0000256" key="2">
    <source>
        <dbReference type="ARBA" id="ARBA00022448"/>
    </source>
</evidence>
<dbReference type="Pfam" id="PF00367">
    <property type="entry name" value="PTS_EIIB"/>
    <property type="match status" value="1"/>
</dbReference>
<keyword evidence="10 16" id="KW-0472">Membrane</keyword>
<dbReference type="Pfam" id="PF02378">
    <property type="entry name" value="PTS_EIIC"/>
    <property type="match status" value="1"/>
</dbReference>
<dbReference type="GO" id="GO:0005886">
    <property type="term" value="C:plasma membrane"/>
    <property type="evidence" value="ECO:0007669"/>
    <property type="project" value="UniProtKB-SubCell"/>
</dbReference>
<comment type="function">
    <text evidence="11">The phosphoenolpyruvate-dependent sugar phosphotransferase system (sugar PTS), a major carbohydrate active transport system, catalyzes the phosphorylation of incoming sugar substrates concomitantly with their translocation across the cell membrane. This system is involved in the uptake and phosphorylation of MurNAc-GlcNAc, the principle peptidoglycan turnover product of S.aureus, yielding cytoplasmic MurNAc 6P-GlcNAc.</text>
</comment>
<dbReference type="InterPro" id="IPR018113">
    <property type="entry name" value="PTrfase_EIIB_Cys"/>
</dbReference>
<feature type="transmembrane region" description="Helical" evidence="16">
    <location>
        <begin position="295"/>
        <end position="321"/>
    </location>
</feature>
<dbReference type="Gene3D" id="3.30.1360.60">
    <property type="entry name" value="Glucose permease domain IIB"/>
    <property type="match status" value="1"/>
</dbReference>
<dbReference type="InterPro" id="IPR013013">
    <property type="entry name" value="PTS_EIIC_1"/>
</dbReference>
<feature type="transmembrane region" description="Helical" evidence="16">
    <location>
        <begin position="443"/>
        <end position="465"/>
    </location>
</feature>
<keyword evidence="9 16" id="KW-1133">Transmembrane helix</keyword>
<keyword evidence="3" id="KW-1003">Cell membrane</keyword>
<dbReference type="GO" id="GO:0090588">
    <property type="term" value="F:protein-phosphocysteine-N-acetylmuramate phosphotransferase system transporter activity"/>
    <property type="evidence" value="ECO:0007669"/>
    <property type="project" value="TreeGrafter"/>
</dbReference>
<dbReference type="OrthoDB" id="9769191at2"/>
<evidence type="ECO:0000256" key="13">
    <source>
        <dbReference type="ARBA" id="ARBA00041002"/>
    </source>
</evidence>
<feature type="transmembrane region" description="Helical" evidence="16">
    <location>
        <begin position="402"/>
        <end position="423"/>
    </location>
</feature>
<feature type="transmembrane region" description="Helical" evidence="16">
    <location>
        <begin position="375"/>
        <end position="395"/>
    </location>
</feature>
<dbReference type="EMBL" id="UHDO01000001">
    <property type="protein sequence ID" value="SUM43182.1"/>
    <property type="molecule type" value="Genomic_DNA"/>
</dbReference>
<dbReference type="PROSITE" id="PS51103">
    <property type="entry name" value="PTS_EIIC_TYPE_1"/>
    <property type="match status" value="1"/>
</dbReference>
<keyword evidence="7 16" id="KW-0812">Transmembrane</keyword>
<name>A0A380FXE0_9STAP</name>
<dbReference type="PROSITE" id="PS01035">
    <property type="entry name" value="PTS_EIIB_TYPE_1_CYS"/>
    <property type="match status" value="1"/>
</dbReference>
<feature type="domain" description="PTS EIIC type-1" evidence="18">
    <location>
        <begin position="124"/>
        <end position="478"/>
    </location>
</feature>
<organism evidence="19 21">
    <name type="scientific">Staphylococcus petrasii</name>
    <dbReference type="NCBI Taxonomy" id="1276936"/>
    <lineage>
        <taxon>Bacteria</taxon>
        <taxon>Bacillati</taxon>
        <taxon>Bacillota</taxon>
        <taxon>Bacilli</taxon>
        <taxon>Bacillales</taxon>
        <taxon>Staphylococcaceae</taxon>
        <taxon>Staphylococcus</taxon>
    </lineage>
</organism>
<dbReference type="PANTHER" id="PTHR30175:SF3">
    <property type="entry name" value="PTS SYSTEM N-ACETYLMURAMIC ACID-SPECIFIC EIIBC COMPONENT"/>
    <property type="match status" value="1"/>
</dbReference>
<feature type="transmembrane region" description="Helical" evidence="16">
    <location>
        <begin position="268"/>
        <end position="289"/>
    </location>
</feature>